<organism evidence="1 2">
    <name type="scientific">Vaccinium darrowii</name>
    <dbReference type="NCBI Taxonomy" id="229202"/>
    <lineage>
        <taxon>Eukaryota</taxon>
        <taxon>Viridiplantae</taxon>
        <taxon>Streptophyta</taxon>
        <taxon>Embryophyta</taxon>
        <taxon>Tracheophyta</taxon>
        <taxon>Spermatophyta</taxon>
        <taxon>Magnoliopsida</taxon>
        <taxon>eudicotyledons</taxon>
        <taxon>Gunneridae</taxon>
        <taxon>Pentapetalae</taxon>
        <taxon>asterids</taxon>
        <taxon>Ericales</taxon>
        <taxon>Ericaceae</taxon>
        <taxon>Vaccinioideae</taxon>
        <taxon>Vaccinieae</taxon>
        <taxon>Vaccinium</taxon>
    </lineage>
</organism>
<gene>
    <name evidence="1" type="ORF">Vadar_009397</name>
</gene>
<dbReference type="EMBL" id="CM037162">
    <property type="protein sequence ID" value="KAH7862778.1"/>
    <property type="molecule type" value="Genomic_DNA"/>
</dbReference>
<dbReference type="Proteomes" id="UP000828048">
    <property type="component" value="Chromosome 12"/>
</dbReference>
<name>A0ACB7ZA16_9ERIC</name>
<evidence type="ECO:0000313" key="1">
    <source>
        <dbReference type="EMBL" id="KAH7862778.1"/>
    </source>
</evidence>
<accession>A0ACB7ZA16</accession>
<sequence>MEESFHPTNTNKSLDSPSTQREASAFKLFGIQLMSEGNEAVREEKTTEHCGSEIKKFECQYCDRLFINSQALGGHQNAHKRERQRVKHAQFQGNRPLIALSSHPATSSPPVPSNAPYPKGLTGSSAAARFPSPIYVGRPLHYADGATPPYSQFSGTSPEGDVDLNLHLKLSTSG</sequence>
<proteinExistence type="predicted"/>
<protein>
    <submittedName>
        <fullName evidence="1">Uncharacterized protein</fullName>
    </submittedName>
</protein>
<reference evidence="1 2" key="1">
    <citation type="journal article" date="2021" name="Hortic Res">
        <title>High-quality reference genome and annotation aids understanding of berry development for evergreen blueberry (Vaccinium darrowii).</title>
        <authorList>
            <person name="Yu J."/>
            <person name="Hulse-Kemp A.M."/>
            <person name="Babiker E."/>
            <person name="Staton M."/>
        </authorList>
    </citation>
    <scope>NUCLEOTIDE SEQUENCE [LARGE SCALE GENOMIC DNA]</scope>
    <source>
        <strain evidence="2">cv. NJ 8807/NJ 8810</strain>
        <tissue evidence="1">Young leaf</tissue>
    </source>
</reference>
<keyword evidence="2" id="KW-1185">Reference proteome</keyword>
<comment type="caution">
    <text evidence="1">The sequence shown here is derived from an EMBL/GenBank/DDBJ whole genome shotgun (WGS) entry which is preliminary data.</text>
</comment>
<evidence type="ECO:0000313" key="2">
    <source>
        <dbReference type="Proteomes" id="UP000828048"/>
    </source>
</evidence>